<proteinExistence type="predicted"/>
<sequence length="540" mass="59374">MKWNEAIFSALTGVRDDLVEKSNAPAYPRSRRWRWAPVAACCALVLGTALALGTLRPLETENTAVTSVPAPVSETDPVPHPAVETWESPDYLAEFLAPQAVYFDYLSDDLIGPMAAVDDDGNVIAYTDCGAMWSVVDRSTGEPLAVAVDERAENQTVPEADNRITLYSLQGEVIQEVEAFYLSCLGDLAVVSRTGGTDLYRRSDGSLVAEGLAGAYFVGDDLLYTETEYGGPVTVYDSTGTVAAENVELQINYNNHVWQGHGYLSVMDGKQRGLLDSSGQWVLEPRPWYIYAISHGYALCRDETSFYAVSLTDGEVAFESPYGICAAYSQGLLLELDPASFDYGWVMPGDDAHAQFVAWDGTVLAEGQRMQVIDDEYDGTAELLEISDGNFSHFYRPDGTLLREIDHSMGSISVISSETVLCMNNYEAEDGSWKMDVFLVELETGEEFRDFDRDYSYGSGLWLAADDSGSSYTTRLFYAAYQDEAGYYHTDLLDESGQVLLTDLVDQYSQQKGGVFAVNQGGLPTLVRLDGTVLYPVKEE</sequence>
<evidence type="ECO:0000313" key="1">
    <source>
        <dbReference type="EMBL" id="HIQ70120.1"/>
    </source>
</evidence>
<dbReference type="InterPro" id="IPR011047">
    <property type="entry name" value="Quinoprotein_ADH-like_sf"/>
</dbReference>
<evidence type="ECO:0008006" key="3">
    <source>
        <dbReference type="Google" id="ProtNLM"/>
    </source>
</evidence>
<reference evidence="1" key="1">
    <citation type="submission" date="2020-10" db="EMBL/GenBank/DDBJ databases">
        <authorList>
            <person name="Gilroy R."/>
        </authorList>
    </citation>
    <scope>NUCLEOTIDE SEQUENCE</scope>
    <source>
        <strain evidence="1">ChiSjej2B20-13462</strain>
    </source>
</reference>
<dbReference type="Proteomes" id="UP000886874">
    <property type="component" value="Unassembled WGS sequence"/>
</dbReference>
<dbReference type="EMBL" id="DVFN01000105">
    <property type="protein sequence ID" value="HIQ70120.1"/>
    <property type="molecule type" value="Genomic_DNA"/>
</dbReference>
<protein>
    <recommendedName>
        <fullName evidence="3">WG repeat-containing protein</fullName>
    </recommendedName>
</protein>
<evidence type="ECO:0000313" key="2">
    <source>
        <dbReference type="Proteomes" id="UP000886874"/>
    </source>
</evidence>
<dbReference type="AlphaFoldDB" id="A0A9D0Z764"/>
<comment type="caution">
    <text evidence="1">The sequence shown here is derived from an EMBL/GenBank/DDBJ whole genome shotgun (WGS) entry which is preliminary data.</text>
</comment>
<gene>
    <name evidence="1" type="ORF">IAA67_07310</name>
</gene>
<name>A0A9D0Z764_9FIRM</name>
<dbReference type="SUPFAM" id="SSF50998">
    <property type="entry name" value="Quinoprotein alcohol dehydrogenase-like"/>
    <property type="match status" value="1"/>
</dbReference>
<accession>A0A9D0Z764</accession>
<organism evidence="1 2">
    <name type="scientific">Candidatus Avoscillospira stercorigallinarum</name>
    <dbReference type="NCBI Taxonomy" id="2840708"/>
    <lineage>
        <taxon>Bacteria</taxon>
        <taxon>Bacillati</taxon>
        <taxon>Bacillota</taxon>
        <taxon>Clostridia</taxon>
        <taxon>Eubacteriales</taxon>
        <taxon>Oscillospiraceae</taxon>
        <taxon>Oscillospiraceae incertae sedis</taxon>
        <taxon>Candidatus Avoscillospira</taxon>
    </lineage>
</organism>
<reference evidence="1" key="2">
    <citation type="journal article" date="2021" name="PeerJ">
        <title>Extensive microbial diversity within the chicken gut microbiome revealed by metagenomics and culture.</title>
        <authorList>
            <person name="Gilroy R."/>
            <person name="Ravi A."/>
            <person name="Getino M."/>
            <person name="Pursley I."/>
            <person name="Horton D.L."/>
            <person name="Alikhan N.F."/>
            <person name="Baker D."/>
            <person name="Gharbi K."/>
            <person name="Hall N."/>
            <person name="Watson M."/>
            <person name="Adriaenssens E.M."/>
            <person name="Foster-Nyarko E."/>
            <person name="Jarju S."/>
            <person name="Secka A."/>
            <person name="Antonio M."/>
            <person name="Oren A."/>
            <person name="Chaudhuri R.R."/>
            <person name="La Ragione R."/>
            <person name="Hildebrand F."/>
            <person name="Pallen M.J."/>
        </authorList>
    </citation>
    <scope>NUCLEOTIDE SEQUENCE</scope>
    <source>
        <strain evidence="1">ChiSjej2B20-13462</strain>
    </source>
</reference>